<organism evidence="2 3">
    <name type="scientific">Sulfurimonas crateris</name>
    <dbReference type="NCBI Taxonomy" id="2574727"/>
    <lineage>
        <taxon>Bacteria</taxon>
        <taxon>Pseudomonadati</taxon>
        <taxon>Campylobacterota</taxon>
        <taxon>Epsilonproteobacteria</taxon>
        <taxon>Campylobacterales</taxon>
        <taxon>Sulfurimonadaceae</taxon>
        <taxon>Sulfurimonas</taxon>
    </lineage>
</organism>
<reference evidence="2 3" key="1">
    <citation type="submission" date="2019-04" db="EMBL/GenBank/DDBJ databases">
        <title>Sulfurimonas crateris sp. nov. a facultative anaerobic sulfur-oxidizing chemolithautotrophic bacterium isolated from a terrestrial mud vulcano.</title>
        <authorList>
            <person name="Ratnikova N.M."/>
            <person name="Slobodkin A.I."/>
            <person name="Merkel A.Y."/>
            <person name="Novikov A."/>
            <person name="Bonch-Osmolovskaya E.A."/>
            <person name="Slobodkina G.B."/>
        </authorList>
    </citation>
    <scope>NUCLEOTIDE SEQUENCE [LARGE SCALE GENOMIC DNA]</scope>
    <source>
        <strain evidence="2 3">SN118</strain>
    </source>
</reference>
<proteinExistence type="predicted"/>
<protein>
    <submittedName>
        <fullName evidence="2">DUF4145 domain-containing protein</fullName>
    </submittedName>
</protein>
<dbReference type="EMBL" id="SZPX01000006">
    <property type="protein sequence ID" value="TKI69039.1"/>
    <property type="molecule type" value="Genomic_DNA"/>
</dbReference>
<gene>
    <name evidence="2" type="ORF">FCU45_08750</name>
</gene>
<dbReference type="Pfam" id="PF13643">
    <property type="entry name" value="DUF4145"/>
    <property type="match status" value="1"/>
</dbReference>
<comment type="caution">
    <text evidence="2">The sequence shown here is derived from an EMBL/GenBank/DDBJ whole genome shotgun (WGS) entry which is preliminary data.</text>
</comment>
<dbReference type="OrthoDB" id="6657944at2"/>
<name>A0A4U2Z4K3_9BACT</name>
<feature type="domain" description="DUF4145" evidence="1">
    <location>
        <begin position="535"/>
        <end position="611"/>
    </location>
</feature>
<dbReference type="Proteomes" id="UP000309561">
    <property type="component" value="Unassembled WGS sequence"/>
</dbReference>
<sequence length="639" mass="73992">MIFDFNKFSKDIASLQTQDDFSAYLESCFLELEEYLLNISDDEIQKIKFDIEDMLYNLLDNNLIQNHNSKTINAFLILLAEKFLQTSLIGAITIIADYLPNGATKLRLEAAKLYLRVNDISKDYFSRYDAILGLLDNSVKVDEYNTKAIKTFLYFCQLAIAQFQRVGNEELFSFFVKMLLEKKAEHGFLQDVLLKNFYEQIIKTNPEDSYLLTTNILNSISHKKLLCILEPSTVSKENSPYSQKLYSLVNPTFDEIKSIAYKYIQSIGDKQELYDRLIRGEAIIDDEVLLYKYLASFGSKHKAKLYSAYDAIIDKLRYEKFNIVDWACGQGMATIVLLNYAKERNIELNIENITLIEPSSLALSRALLHVDVLKQKEYNICAINSDFDCLDADMLDCSNGLETLHLFSNILDVENFSLDTNFFKKVSQGSNTASIFVCVSPNRNDKLNNRLDLFFNYFDENFDTELIASRDTDINGTTRYEKIFEVKQISEEVVQEKRDEIQIVQKSYQLDILDALNNYSNYVVPILNMKILEDSINSDPEYAIFKIRKVAEVITSKIYSQYEKNERTISFNDKIRYLSYEKKVFDKTITNYVQTIRTIGNRGVHEEDRDTGKQKLDAHLMVIALVSFLNELTDKKLLK</sequence>
<dbReference type="AlphaFoldDB" id="A0A4U2Z4K3"/>
<keyword evidence="3" id="KW-1185">Reference proteome</keyword>
<dbReference type="RefSeq" id="WP_137014371.1">
    <property type="nucleotide sequence ID" value="NZ_SZPX01000006.1"/>
</dbReference>
<dbReference type="SUPFAM" id="SSF53335">
    <property type="entry name" value="S-adenosyl-L-methionine-dependent methyltransferases"/>
    <property type="match status" value="1"/>
</dbReference>
<dbReference type="InterPro" id="IPR025285">
    <property type="entry name" value="DUF4145"/>
</dbReference>
<accession>A0A4U2Z4K3</accession>
<evidence type="ECO:0000259" key="1">
    <source>
        <dbReference type="Pfam" id="PF13643"/>
    </source>
</evidence>
<dbReference type="InterPro" id="IPR029063">
    <property type="entry name" value="SAM-dependent_MTases_sf"/>
</dbReference>
<evidence type="ECO:0000313" key="3">
    <source>
        <dbReference type="Proteomes" id="UP000309561"/>
    </source>
</evidence>
<evidence type="ECO:0000313" key="2">
    <source>
        <dbReference type="EMBL" id="TKI69039.1"/>
    </source>
</evidence>